<sequence length="351" mass="37701">MKSYQVFENAQPIKEVELDTPIPEGDEVLIKTIACGVCHTDIHIHDGFFDIGNGKKMTSRMVQPLAMGHEVFGEVVSFGENVKNIEVGKKFVVYPWIGCGECEPCKADNEHECGPLTAENIGVAVDGGYGEYVLVKHSKYLFDAGNTPDDLAGSYACRGLTAYSSLKKANLKPNENKLVIISAGGLGLLALKIAKAAFNVSPIVVDIDDSKLEIAKAAGASEVINSSHEGAKKRIMDLTEGGATTVIDYVGAEASIQFGYDLFGFNKNGLYILVGMLGGKFEVQLPLMTFSSRVLQGSYLGSIQEMKELMDLVRAGKIEPVPVEARHVSMANDTIADLKAGNIPGLVCLKH</sequence>
<dbReference type="Pfam" id="PF00107">
    <property type="entry name" value="ADH_zinc_N"/>
    <property type="match status" value="1"/>
</dbReference>
<dbReference type="InterPro" id="IPR002328">
    <property type="entry name" value="ADH_Zn_CS"/>
</dbReference>
<gene>
    <name evidence="7" type="ORF">MBMO_EBAC000-45B06.11</name>
</gene>
<evidence type="ECO:0000259" key="5">
    <source>
        <dbReference type="Pfam" id="PF00107"/>
    </source>
</evidence>
<dbReference type="InterPro" id="IPR036291">
    <property type="entry name" value="NAD(P)-bd_dom_sf"/>
</dbReference>
<dbReference type="GO" id="GO:0016491">
    <property type="term" value="F:oxidoreductase activity"/>
    <property type="evidence" value="ECO:0007669"/>
    <property type="project" value="UniProtKB-KW"/>
</dbReference>
<reference evidence="7" key="2">
    <citation type="submission" date="2003-12" db="EMBL/GenBank/DDBJ databases">
        <title>Monterey Bay Coastal Ocean Microbial Observatory environmental clone sequencing.</title>
        <authorList>
            <person name="DeLong E.F."/>
        </authorList>
    </citation>
    <scope>NUCLEOTIDE SEQUENCE</scope>
</reference>
<keyword evidence="3" id="KW-0560">Oxidoreductase</keyword>
<dbReference type="SUPFAM" id="SSF51735">
    <property type="entry name" value="NAD(P)-binding Rossmann-fold domains"/>
    <property type="match status" value="1"/>
</dbReference>
<dbReference type="SUPFAM" id="SSF50129">
    <property type="entry name" value="GroES-like"/>
    <property type="match status" value="1"/>
</dbReference>
<accession>Q6SG66</accession>
<protein>
    <submittedName>
        <fullName evidence="7">Oxidoreductase, zinc-binding</fullName>
    </submittedName>
</protein>
<feature type="domain" description="Alcohol dehydrogenase-like C-terminal" evidence="5">
    <location>
        <begin position="185"/>
        <end position="313"/>
    </location>
</feature>
<evidence type="ECO:0000256" key="3">
    <source>
        <dbReference type="ARBA" id="ARBA00023002"/>
    </source>
</evidence>
<dbReference type="AlphaFoldDB" id="Q6SG66"/>
<dbReference type="PROSITE" id="PS00059">
    <property type="entry name" value="ADH_ZINC"/>
    <property type="match status" value="1"/>
</dbReference>
<evidence type="ECO:0000256" key="1">
    <source>
        <dbReference type="ARBA" id="ARBA00022723"/>
    </source>
</evidence>
<evidence type="ECO:0000256" key="4">
    <source>
        <dbReference type="RuleBase" id="RU361277"/>
    </source>
</evidence>
<evidence type="ECO:0000256" key="2">
    <source>
        <dbReference type="ARBA" id="ARBA00022833"/>
    </source>
</evidence>
<dbReference type="PANTHER" id="PTHR43401:SF4">
    <property type="entry name" value="D-ARABINOSE 1-DEHYDROGENASE (NADP(+))"/>
    <property type="match status" value="1"/>
</dbReference>
<dbReference type="CDD" id="cd08240">
    <property type="entry name" value="6_hydroxyhexanoate_dh_like"/>
    <property type="match status" value="1"/>
</dbReference>
<dbReference type="Pfam" id="PF08240">
    <property type="entry name" value="ADH_N"/>
    <property type="match status" value="1"/>
</dbReference>
<proteinExistence type="inferred from homology"/>
<dbReference type="InterPro" id="IPR013149">
    <property type="entry name" value="ADH-like_C"/>
</dbReference>
<dbReference type="Gene3D" id="3.90.180.10">
    <property type="entry name" value="Medium-chain alcohol dehydrogenases, catalytic domain"/>
    <property type="match status" value="1"/>
</dbReference>
<organism evidence="7">
    <name type="scientific">uncultured marine bacterium 562</name>
    <dbReference type="NCBI Taxonomy" id="257397"/>
    <lineage>
        <taxon>Bacteria</taxon>
        <taxon>environmental samples</taxon>
    </lineage>
</organism>
<dbReference type="EMBL" id="AY458644">
    <property type="protein sequence ID" value="AAR37996.1"/>
    <property type="molecule type" value="Genomic_DNA"/>
</dbReference>
<keyword evidence="2 4" id="KW-0862">Zinc</keyword>
<dbReference type="InterPro" id="IPR011032">
    <property type="entry name" value="GroES-like_sf"/>
</dbReference>
<evidence type="ECO:0000259" key="6">
    <source>
        <dbReference type="Pfam" id="PF08240"/>
    </source>
</evidence>
<name>Q6SG66_9BACT</name>
<dbReference type="Gene3D" id="3.40.50.720">
    <property type="entry name" value="NAD(P)-binding Rossmann-like Domain"/>
    <property type="match status" value="1"/>
</dbReference>
<dbReference type="InterPro" id="IPR013154">
    <property type="entry name" value="ADH-like_N"/>
</dbReference>
<evidence type="ECO:0000313" key="7">
    <source>
        <dbReference type="EMBL" id="AAR37996.1"/>
    </source>
</evidence>
<dbReference type="InterPro" id="IPR050129">
    <property type="entry name" value="Zn_alcohol_dh"/>
</dbReference>
<comment type="cofactor">
    <cofactor evidence="4">
        <name>Zn(2+)</name>
        <dbReference type="ChEBI" id="CHEBI:29105"/>
    </cofactor>
</comment>
<reference evidence="7" key="1">
    <citation type="submission" date="2003-11" db="EMBL/GenBank/DDBJ databases">
        <authorList>
            <person name="Heidelberg J.F."/>
            <person name="Eisen J.A."/>
            <person name="Nelson W.C."/>
            <person name="DeLong E.F."/>
        </authorList>
    </citation>
    <scope>NUCLEOTIDE SEQUENCE</scope>
</reference>
<keyword evidence="1 4" id="KW-0479">Metal-binding</keyword>
<comment type="similarity">
    <text evidence="4">Belongs to the zinc-containing alcohol dehydrogenase family.</text>
</comment>
<feature type="domain" description="Alcohol dehydrogenase-like N-terminal" evidence="6">
    <location>
        <begin position="26"/>
        <end position="139"/>
    </location>
</feature>
<dbReference type="PANTHER" id="PTHR43401">
    <property type="entry name" value="L-THREONINE 3-DEHYDROGENASE"/>
    <property type="match status" value="1"/>
</dbReference>
<dbReference type="GO" id="GO:0008270">
    <property type="term" value="F:zinc ion binding"/>
    <property type="evidence" value="ECO:0007669"/>
    <property type="project" value="InterPro"/>
</dbReference>